<dbReference type="InterPro" id="IPR036034">
    <property type="entry name" value="PDZ_sf"/>
</dbReference>
<gene>
    <name evidence="18" type="ORF">Thpro_022696</name>
</gene>
<reference evidence="18 19" key="1">
    <citation type="journal article" date="2014" name="Genome Announc.">
        <title>Draft Genome Sequence of the Iron-Oxidizing, Acidophilic, and Halotolerant 'Thiobacillus prosperus' Type Strain DSM 5130.</title>
        <authorList>
            <person name="Ossandon F.J."/>
            <person name="Cardenas J.P."/>
            <person name="Corbett M."/>
            <person name="Quatrini R."/>
            <person name="Holmes D.S."/>
            <person name="Watkin E."/>
        </authorList>
    </citation>
    <scope>NUCLEOTIDE SEQUENCE [LARGE SCALE GENOMIC DNA]</scope>
    <source>
        <strain evidence="18 19">DSM 5130</strain>
    </source>
</reference>
<evidence type="ECO:0000256" key="3">
    <source>
        <dbReference type="ARBA" id="ARBA00004418"/>
    </source>
</evidence>
<feature type="active site" description="Charge relay system" evidence="15">
    <location>
        <position position="239"/>
    </location>
</feature>
<evidence type="ECO:0000256" key="2">
    <source>
        <dbReference type="ARBA" id="ARBA00002610"/>
    </source>
</evidence>
<dbReference type="GO" id="GO:0004252">
    <property type="term" value="F:serine-type endopeptidase activity"/>
    <property type="evidence" value="ECO:0007669"/>
    <property type="project" value="InterPro"/>
</dbReference>
<evidence type="ECO:0000256" key="11">
    <source>
        <dbReference type="ARBA" id="ARBA00022801"/>
    </source>
</evidence>
<protein>
    <recommendedName>
        <fullName evidence="6">Probable periplasmic serine endoprotease DegP-like</fullName>
        <ecNumber evidence="5">3.4.21.107</ecNumber>
    </recommendedName>
    <alternativeName>
        <fullName evidence="14">Protease Do</fullName>
    </alternativeName>
</protein>
<sequence length="495" mass="52527">MKWKMLPRRRHRAPRIWLNAFLAAVFGIGMGMSGWAFAGKPDLPIHPDTSPQRQLVNLPDFTPIIKRVGDAVVNISSTSSRVVHEGPQDPFPPGSPFHQFFRQFMAPGGQQHEKVTDLGSGFILSSNGYIVTAGHVVRHASHIVVTLTNHRSYPAKLVGLSVRYDTALLKIDAHDLPTAPIGNSNNLKVGQWLLAVGAPFGFFNTVTQGVVSAINRTLPHDDEYIPFIQSDVPINPGNSGGPLLNMSGQVVGINDQIYTSSGGYMGLSFSIPIDTVMHVVDDFKQHKPVQFGWLGVEVQDVTTQMAKALNLKEPVGALVASVSHHSPAAMAGLKPGDVIVTFNGQPVDTVGQLPPMVGNTLPGTKVDIGILRNGKAMTLHATVGVLPQNAGGGNGSTVNGNISRLHIQVQSLSEKDKKHFGVGHGVLVIGVGNGPAANAGITPGMVILDLAGEPIRSPEQLKRLVDGLPAGHSIAVRVKAHGQTLFTAITLPPAD</sequence>
<dbReference type="PANTHER" id="PTHR22939">
    <property type="entry name" value="SERINE PROTEASE FAMILY S1C HTRA-RELATED"/>
    <property type="match status" value="1"/>
</dbReference>
<evidence type="ECO:0000256" key="6">
    <source>
        <dbReference type="ARBA" id="ARBA00013958"/>
    </source>
</evidence>
<dbReference type="Gene3D" id="2.30.42.10">
    <property type="match status" value="2"/>
</dbReference>
<dbReference type="RefSeq" id="WP_201786996.1">
    <property type="nucleotide sequence ID" value="NZ_JQSG02000006.1"/>
</dbReference>
<evidence type="ECO:0000256" key="7">
    <source>
        <dbReference type="ARBA" id="ARBA00022670"/>
    </source>
</evidence>
<feature type="binding site" evidence="16">
    <location>
        <begin position="237"/>
        <end position="239"/>
    </location>
    <ligand>
        <name>substrate</name>
    </ligand>
</feature>
<dbReference type="PANTHER" id="PTHR22939:SF130">
    <property type="entry name" value="PERIPLASMIC SERINE ENDOPROTEASE DEGP-LIKE-RELATED"/>
    <property type="match status" value="1"/>
</dbReference>
<dbReference type="NCBIfam" id="TIGR02037">
    <property type="entry name" value="degP_htrA_DO"/>
    <property type="match status" value="1"/>
</dbReference>
<evidence type="ECO:0000259" key="17">
    <source>
        <dbReference type="PROSITE" id="PS50106"/>
    </source>
</evidence>
<dbReference type="EC" id="3.4.21.107" evidence="5"/>
<comment type="caution">
    <text evidence="18">The sequence shown here is derived from an EMBL/GenBank/DDBJ whole genome shotgun (WGS) entry which is preliminary data.</text>
</comment>
<keyword evidence="10" id="KW-0574">Periplasm</keyword>
<feature type="binding site" evidence="16">
    <location>
        <position position="135"/>
    </location>
    <ligand>
        <name>substrate</name>
    </ligand>
</feature>
<comment type="function">
    <text evidence="2">Might be efficient in the degradation of transiently denatured and unfolded proteins which accumulate in the periplasm following stress conditions.</text>
</comment>
<dbReference type="InterPro" id="IPR009003">
    <property type="entry name" value="Peptidase_S1_PA"/>
</dbReference>
<dbReference type="Pfam" id="PF13365">
    <property type="entry name" value="Trypsin_2"/>
    <property type="match status" value="1"/>
</dbReference>
<evidence type="ECO:0000313" key="18">
    <source>
        <dbReference type="EMBL" id="OBS08446.1"/>
    </source>
</evidence>
<keyword evidence="13" id="KW-0346">Stress response</keyword>
<feature type="domain" description="PDZ" evidence="17">
    <location>
        <begin position="292"/>
        <end position="347"/>
    </location>
</feature>
<keyword evidence="9" id="KW-0677">Repeat</keyword>
<comment type="subcellular location">
    <subcellularLocation>
        <location evidence="3">Periplasm</location>
    </subcellularLocation>
</comment>
<evidence type="ECO:0000313" key="19">
    <source>
        <dbReference type="Proteomes" id="UP000029273"/>
    </source>
</evidence>
<evidence type="ECO:0000256" key="1">
    <source>
        <dbReference type="ARBA" id="ARBA00001772"/>
    </source>
</evidence>
<dbReference type="PROSITE" id="PS50106">
    <property type="entry name" value="PDZ"/>
    <property type="match status" value="1"/>
</dbReference>
<keyword evidence="7" id="KW-0645">Protease</keyword>
<evidence type="ECO:0000256" key="10">
    <source>
        <dbReference type="ARBA" id="ARBA00022764"/>
    </source>
</evidence>
<keyword evidence="8" id="KW-0732">Signal</keyword>
<dbReference type="InterPro" id="IPR001478">
    <property type="entry name" value="PDZ"/>
</dbReference>
<evidence type="ECO:0000256" key="16">
    <source>
        <dbReference type="PIRSR" id="PIRSR611782-2"/>
    </source>
</evidence>
<feature type="active site" description="Charge relay system" evidence="15">
    <location>
        <position position="135"/>
    </location>
</feature>
<dbReference type="Pfam" id="PF13180">
    <property type="entry name" value="PDZ_2"/>
    <property type="match status" value="1"/>
</dbReference>
<dbReference type="SUPFAM" id="SSF50494">
    <property type="entry name" value="Trypsin-like serine proteases"/>
    <property type="match status" value="1"/>
</dbReference>
<evidence type="ECO:0000256" key="8">
    <source>
        <dbReference type="ARBA" id="ARBA00022729"/>
    </source>
</evidence>
<proteinExistence type="inferred from homology"/>
<dbReference type="STRING" id="160660.BJI67_03405"/>
<evidence type="ECO:0000256" key="13">
    <source>
        <dbReference type="ARBA" id="ARBA00023016"/>
    </source>
</evidence>
<dbReference type="InterPro" id="IPR001940">
    <property type="entry name" value="Peptidase_S1C"/>
</dbReference>
<evidence type="ECO:0000256" key="12">
    <source>
        <dbReference type="ARBA" id="ARBA00022825"/>
    </source>
</evidence>
<comment type="catalytic activity">
    <reaction evidence="1">
        <text>Acts on substrates that are at least partially unfolded. The cleavage site P1 residue is normally between a pair of hydrophobic residues, such as Val-|-Val.</text>
        <dbReference type="EC" id="3.4.21.107"/>
    </reaction>
</comment>
<dbReference type="Proteomes" id="UP000029273">
    <property type="component" value="Unassembled WGS sequence"/>
</dbReference>
<evidence type="ECO:0000256" key="15">
    <source>
        <dbReference type="PIRSR" id="PIRSR611782-1"/>
    </source>
</evidence>
<name>A0A1A6C1K0_9GAMM</name>
<comment type="similarity">
    <text evidence="4">Belongs to the peptidase S1C family.</text>
</comment>
<keyword evidence="12" id="KW-0720">Serine protease</keyword>
<dbReference type="GO" id="GO:0006508">
    <property type="term" value="P:proteolysis"/>
    <property type="evidence" value="ECO:0007669"/>
    <property type="project" value="UniProtKB-KW"/>
</dbReference>
<organism evidence="18 19">
    <name type="scientific">Acidihalobacter prosperus</name>
    <dbReference type="NCBI Taxonomy" id="160660"/>
    <lineage>
        <taxon>Bacteria</taxon>
        <taxon>Pseudomonadati</taxon>
        <taxon>Pseudomonadota</taxon>
        <taxon>Gammaproteobacteria</taxon>
        <taxon>Chromatiales</taxon>
        <taxon>Ectothiorhodospiraceae</taxon>
        <taxon>Acidihalobacter</taxon>
    </lineage>
</organism>
<evidence type="ECO:0000256" key="9">
    <source>
        <dbReference type="ARBA" id="ARBA00022737"/>
    </source>
</evidence>
<dbReference type="Gene3D" id="2.40.10.120">
    <property type="match status" value="1"/>
</dbReference>
<dbReference type="CDD" id="cd10839">
    <property type="entry name" value="cpPDZ1_DegP-like"/>
    <property type="match status" value="1"/>
</dbReference>
<keyword evidence="19" id="KW-1185">Reference proteome</keyword>
<evidence type="ECO:0000256" key="5">
    <source>
        <dbReference type="ARBA" id="ARBA00013035"/>
    </source>
</evidence>
<dbReference type="EMBL" id="JQSG02000006">
    <property type="protein sequence ID" value="OBS08446.1"/>
    <property type="molecule type" value="Genomic_DNA"/>
</dbReference>
<dbReference type="InterPro" id="IPR011782">
    <property type="entry name" value="Pept_S1C_Do"/>
</dbReference>
<feature type="active site" description="Charge relay system" evidence="15">
    <location>
        <position position="165"/>
    </location>
</feature>
<dbReference type="SUPFAM" id="SSF50156">
    <property type="entry name" value="PDZ domain-like"/>
    <property type="match status" value="2"/>
</dbReference>
<dbReference type="SMART" id="SM00228">
    <property type="entry name" value="PDZ"/>
    <property type="match status" value="2"/>
</dbReference>
<accession>A0A1A6C1K0</accession>
<dbReference type="AlphaFoldDB" id="A0A1A6C1K0"/>
<keyword evidence="11" id="KW-0378">Hydrolase</keyword>
<evidence type="ECO:0000256" key="14">
    <source>
        <dbReference type="ARBA" id="ARBA00032850"/>
    </source>
</evidence>
<evidence type="ECO:0000256" key="4">
    <source>
        <dbReference type="ARBA" id="ARBA00010541"/>
    </source>
</evidence>
<dbReference type="PRINTS" id="PR00834">
    <property type="entry name" value="PROTEASES2C"/>
</dbReference>
<feature type="binding site" evidence="16">
    <location>
        <position position="165"/>
    </location>
    <ligand>
        <name>substrate</name>
    </ligand>
</feature>
<dbReference type="GO" id="GO:0042597">
    <property type="term" value="C:periplasmic space"/>
    <property type="evidence" value="ECO:0007669"/>
    <property type="project" value="UniProtKB-SubCell"/>
</dbReference>